<dbReference type="EMBL" id="CM023471">
    <property type="protein sequence ID" value="KAH7966071.1"/>
    <property type="molecule type" value="Genomic_DNA"/>
</dbReference>
<sequence length="251" mass="26935">MPSPVPVLVACMVCGALLSRAAATASGQQQQQIVVLPHEDRCRSFNASTLRYTTETLVSNHTQLAAYLAESNMTLTVRNATDVCRTGGLLPLIEAMEDPRVAGVVGGLDEEVCAAGELLAQVHRKPLVVWNCHGYSGGALPVDKASSPSVFFGRVSFNVALAAFAVASCLNDLRVKYAVLVVCEEQPWLALANELEAKLRPSGLVVRRVIALSPNAKLEEVDAALRVIKAPVKGDQVRLLRSVIQKHDVFI</sequence>
<protein>
    <submittedName>
        <fullName evidence="1">Uncharacterized protein</fullName>
    </submittedName>
</protein>
<keyword evidence="2" id="KW-1185">Reference proteome</keyword>
<accession>A0ACB8DDG2</accession>
<comment type="caution">
    <text evidence="1">The sequence shown here is derived from an EMBL/GenBank/DDBJ whole genome shotgun (WGS) entry which is preliminary data.</text>
</comment>
<evidence type="ECO:0000313" key="1">
    <source>
        <dbReference type="EMBL" id="KAH7966071.1"/>
    </source>
</evidence>
<gene>
    <name evidence="1" type="ORF">HPB49_013549</name>
</gene>
<dbReference type="Proteomes" id="UP000821865">
    <property type="component" value="Chromosome 2"/>
</dbReference>
<reference evidence="1" key="1">
    <citation type="submission" date="2020-05" db="EMBL/GenBank/DDBJ databases">
        <title>Large-scale comparative analyses of tick genomes elucidate their genetic diversity and vector capacities.</title>
        <authorList>
            <person name="Jia N."/>
            <person name="Wang J."/>
            <person name="Shi W."/>
            <person name="Du L."/>
            <person name="Sun Y."/>
            <person name="Zhan W."/>
            <person name="Jiang J."/>
            <person name="Wang Q."/>
            <person name="Zhang B."/>
            <person name="Ji P."/>
            <person name="Sakyi L.B."/>
            <person name="Cui X."/>
            <person name="Yuan T."/>
            <person name="Jiang B."/>
            <person name="Yang W."/>
            <person name="Lam T.T.-Y."/>
            <person name="Chang Q."/>
            <person name="Ding S."/>
            <person name="Wang X."/>
            <person name="Zhu J."/>
            <person name="Ruan X."/>
            <person name="Zhao L."/>
            <person name="Wei J."/>
            <person name="Que T."/>
            <person name="Du C."/>
            <person name="Cheng J."/>
            <person name="Dai P."/>
            <person name="Han X."/>
            <person name="Huang E."/>
            <person name="Gao Y."/>
            <person name="Liu J."/>
            <person name="Shao H."/>
            <person name="Ye R."/>
            <person name="Li L."/>
            <person name="Wei W."/>
            <person name="Wang X."/>
            <person name="Wang C."/>
            <person name="Yang T."/>
            <person name="Huo Q."/>
            <person name="Li W."/>
            <person name="Guo W."/>
            <person name="Chen H."/>
            <person name="Zhou L."/>
            <person name="Ni X."/>
            <person name="Tian J."/>
            <person name="Zhou Y."/>
            <person name="Sheng Y."/>
            <person name="Liu T."/>
            <person name="Pan Y."/>
            <person name="Xia L."/>
            <person name="Li J."/>
            <person name="Zhao F."/>
            <person name="Cao W."/>
        </authorList>
    </citation>
    <scope>NUCLEOTIDE SEQUENCE</scope>
    <source>
        <strain evidence="1">Dsil-2018</strain>
    </source>
</reference>
<name>A0ACB8DDG2_DERSI</name>
<proteinExistence type="predicted"/>
<organism evidence="1 2">
    <name type="scientific">Dermacentor silvarum</name>
    <name type="common">Tick</name>
    <dbReference type="NCBI Taxonomy" id="543639"/>
    <lineage>
        <taxon>Eukaryota</taxon>
        <taxon>Metazoa</taxon>
        <taxon>Ecdysozoa</taxon>
        <taxon>Arthropoda</taxon>
        <taxon>Chelicerata</taxon>
        <taxon>Arachnida</taxon>
        <taxon>Acari</taxon>
        <taxon>Parasitiformes</taxon>
        <taxon>Ixodida</taxon>
        <taxon>Ixodoidea</taxon>
        <taxon>Ixodidae</taxon>
        <taxon>Rhipicephalinae</taxon>
        <taxon>Dermacentor</taxon>
    </lineage>
</organism>
<evidence type="ECO:0000313" key="2">
    <source>
        <dbReference type="Proteomes" id="UP000821865"/>
    </source>
</evidence>